<protein>
    <submittedName>
        <fullName evidence="1">Uncharacterized protein</fullName>
    </submittedName>
</protein>
<gene>
    <name evidence="1" type="ORF">D1223_13015</name>
</gene>
<organism evidence="1 2">
    <name type="scientific">Henriciella mobilis</name>
    <dbReference type="NCBI Taxonomy" id="2305467"/>
    <lineage>
        <taxon>Bacteria</taxon>
        <taxon>Pseudomonadati</taxon>
        <taxon>Pseudomonadota</taxon>
        <taxon>Alphaproteobacteria</taxon>
        <taxon>Hyphomonadales</taxon>
        <taxon>Hyphomonadaceae</taxon>
        <taxon>Henriciella</taxon>
    </lineage>
</organism>
<keyword evidence="2" id="KW-1185">Reference proteome</keyword>
<dbReference type="RefSeq" id="WP_119376845.1">
    <property type="nucleotide sequence ID" value="NZ_QWFX01000013.1"/>
</dbReference>
<name>A0A399RA45_9PROT</name>
<reference evidence="1 2" key="1">
    <citation type="submission" date="2018-08" db="EMBL/GenBank/DDBJ databases">
        <title>Henriciella mobilis sp. nov., isolated from seawater.</title>
        <authorList>
            <person name="Cheng H."/>
            <person name="Wu Y.-H."/>
            <person name="Xu X.-W."/>
            <person name="Guo L.-L."/>
        </authorList>
    </citation>
    <scope>NUCLEOTIDE SEQUENCE [LARGE SCALE GENOMIC DNA]</scope>
    <source>
        <strain evidence="1 2">JN25</strain>
    </source>
</reference>
<evidence type="ECO:0000313" key="2">
    <source>
        <dbReference type="Proteomes" id="UP000266385"/>
    </source>
</evidence>
<sequence length="210" mass="23567">MVLQNRVDPFGEVHAAPERGMFMGNRGGCFHRDDQTLKPTHWASRHWITCLLAFKGRRRKLMQSGQYTELFFLDEVTALAAGHRPCFECRRGDALAFRAALISRKVFDETPSASELDALIAGEVQARRREKLPLLRCTANSLPDGAMFEHDARAWLKWQDRALLWSFGGYQAVSDLPSDHVGCLTPSASLEALRGGYLPKLHPSFNQLAA</sequence>
<comment type="caution">
    <text evidence="1">The sequence shown here is derived from an EMBL/GenBank/DDBJ whole genome shotgun (WGS) entry which is preliminary data.</text>
</comment>
<dbReference type="Proteomes" id="UP000266385">
    <property type="component" value="Unassembled WGS sequence"/>
</dbReference>
<accession>A0A399RA45</accession>
<dbReference type="EMBL" id="QWFX01000013">
    <property type="protein sequence ID" value="RIJ28310.1"/>
    <property type="molecule type" value="Genomic_DNA"/>
</dbReference>
<proteinExistence type="predicted"/>
<dbReference type="AlphaFoldDB" id="A0A399RA45"/>
<dbReference type="OrthoDB" id="894286at2"/>
<evidence type="ECO:0000313" key="1">
    <source>
        <dbReference type="EMBL" id="RIJ28310.1"/>
    </source>
</evidence>